<evidence type="ECO:0000313" key="2">
    <source>
        <dbReference type="Proteomes" id="UP000215914"/>
    </source>
</evidence>
<protein>
    <submittedName>
        <fullName evidence="1">Uncharacterized protein</fullName>
    </submittedName>
</protein>
<comment type="caution">
    <text evidence="1">The sequence shown here is derived from an EMBL/GenBank/DDBJ whole genome shotgun (WGS) entry which is preliminary data.</text>
</comment>
<gene>
    <name evidence="1" type="ORF">HanXRQr2_Chr10g0424651</name>
</gene>
<dbReference type="Gramene" id="mRNA:HanXRQr2_Chr10g0424651">
    <property type="protein sequence ID" value="CDS:HanXRQr2_Chr10g0424651.1"/>
    <property type="gene ID" value="HanXRQr2_Chr10g0424651"/>
</dbReference>
<organism evidence="1 2">
    <name type="scientific">Helianthus annuus</name>
    <name type="common">Common sunflower</name>
    <dbReference type="NCBI Taxonomy" id="4232"/>
    <lineage>
        <taxon>Eukaryota</taxon>
        <taxon>Viridiplantae</taxon>
        <taxon>Streptophyta</taxon>
        <taxon>Embryophyta</taxon>
        <taxon>Tracheophyta</taxon>
        <taxon>Spermatophyta</taxon>
        <taxon>Magnoliopsida</taxon>
        <taxon>eudicotyledons</taxon>
        <taxon>Gunneridae</taxon>
        <taxon>Pentapetalae</taxon>
        <taxon>asterids</taxon>
        <taxon>campanulids</taxon>
        <taxon>Asterales</taxon>
        <taxon>Asteraceae</taxon>
        <taxon>Asteroideae</taxon>
        <taxon>Heliantheae alliance</taxon>
        <taxon>Heliantheae</taxon>
        <taxon>Helianthus</taxon>
    </lineage>
</organism>
<sequence length="66" mass="8098">MWCRQRLCRRRETSAVDGVLEDYWWCRQRLCRRRETSAVDGVLEDYWRLGLTIEVLIAHMPETKRE</sequence>
<reference evidence="1" key="2">
    <citation type="submission" date="2020-06" db="EMBL/GenBank/DDBJ databases">
        <title>Helianthus annuus Genome sequencing and assembly Release 2.</title>
        <authorList>
            <person name="Gouzy J."/>
            <person name="Langlade N."/>
            <person name="Munos S."/>
        </authorList>
    </citation>
    <scope>NUCLEOTIDE SEQUENCE</scope>
    <source>
        <tissue evidence="1">Leaves</tissue>
    </source>
</reference>
<name>A0A9K3N2S9_HELAN</name>
<dbReference type="AlphaFoldDB" id="A0A9K3N2S9"/>
<accession>A0A9K3N2S9</accession>
<proteinExistence type="predicted"/>
<keyword evidence="2" id="KW-1185">Reference proteome</keyword>
<reference evidence="1" key="1">
    <citation type="journal article" date="2017" name="Nature">
        <title>The sunflower genome provides insights into oil metabolism, flowering and Asterid evolution.</title>
        <authorList>
            <person name="Badouin H."/>
            <person name="Gouzy J."/>
            <person name="Grassa C.J."/>
            <person name="Murat F."/>
            <person name="Staton S.E."/>
            <person name="Cottret L."/>
            <person name="Lelandais-Briere C."/>
            <person name="Owens G.L."/>
            <person name="Carrere S."/>
            <person name="Mayjonade B."/>
            <person name="Legrand L."/>
            <person name="Gill N."/>
            <person name="Kane N.C."/>
            <person name="Bowers J.E."/>
            <person name="Hubner S."/>
            <person name="Bellec A."/>
            <person name="Berard A."/>
            <person name="Berges H."/>
            <person name="Blanchet N."/>
            <person name="Boniface M.C."/>
            <person name="Brunel D."/>
            <person name="Catrice O."/>
            <person name="Chaidir N."/>
            <person name="Claudel C."/>
            <person name="Donnadieu C."/>
            <person name="Faraut T."/>
            <person name="Fievet G."/>
            <person name="Helmstetter N."/>
            <person name="King M."/>
            <person name="Knapp S.J."/>
            <person name="Lai Z."/>
            <person name="Le Paslier M.C."/>
            <person name="Lippi Y."/>
            <person name="Lorenzon L."/>
            <person name="Mandel J.R."/>
            <person name="Marage G."/>
            <person name="Marchand G."/>
            <person name="Marquand E."/>
            <person name="Bret-Mestries E."/>
            <person name="Morien E."/>
            <person name="Nambeesan S."/>
            <person name="Nguyen T."/>
            <person name="Pegot-Espagnet P."/>
            <person name="Pouilly N."/>
            <person name="Raftis F."/>
            <person name="Sallet E."/>
            <person name="Schiex T."/>
            <person name="Thomas J."/>
            <person name="Vandecasteele C."/>
            <person name="Vares D."/>
            <person name="Vear F."/>
            <person name="Vautrin S."/>
            <person name="Crespi M."/>
            <person name="Mangin B."/>
            <person name="Burke J.M."/>
            <person name="Salse J."/>
            <person name="Munos S."/>
            <person name="Vincourt P."/>
            <person name="Rieseberg L.H."/>
            <person name="Langlade N.B."/>
        </authorList>
    </citation>
    <scope>NUCLEOTIDE SEQUENCE</scope>
    <source>
        <tissue evidence="1">Leaves</tissue>
    </source>
</reference>
<dbReference type="Proteomes" id="UP000215914">
    <property type="component" value="Unassembled WGS sequence"/>
</dbReference>
<dbReference type="EMBL" id="MNCJ02000325">
    <property type="protein sequence ID" value="KAF5785106.1"/>
    <property type="molecule type" value="Genomic_DNA"/>
</dbReference>
<evidence type="ECO:0000313" key="1">
    <source>
        <dbReference type="EMBL" id="KAF5785106.1"/>
    </source>
</evidence>